<sequence>MDHTTTPAMIAAMYITRAKECMDGEINAAFDLIHAIIVVQAHRGMPWAYVNVPEDIEAEELYSALGAIAGAGFRVQRVEVFNPEAFNTPVFKIEW</sequence>
<gene>
    <name evidence="1" type="ORF">VRLFYP33_00363</name>
</gene>
<proteinExistence type="predicted"/>
<dbReference type="AlphaFoldDB" id="A0A6N2Z1Q0"/>
<accession>A0A6N2Z1Q0</accession>
<protein>
    <submittedName>
        <fullName evidence="1">Uncharacterized protein</fullName>
    </submittedName>
</protein>
<dbReference type="EMBL" id="CACRUX010000012">
    <property type="protein sequence ID" value="VYT72008.1"/>
    <property type="molecule type" value="Genomic_DNA"/>
</dbReference>
<organism evidence="1">
    <name type="scientific">Veillonella ratti</name>
    <dbReference type="NCBI Taxonomy" id="103892"/>
    <lineage>
        <taxon>Bacteria</taxon>
        <taxon>Bacillati</taxon>
        <taxon>Bacillota</taxon>
        <taxon>Negativicutes</taxon>
        <taxon>Veillonellales</taxon>
        <taxon>Veillonellaceae</taxon>
        <taxon>Veillonella</taxon>
    </lineage>
</organism>
<name>A0A6N2Z1Q0_9FIRM</name>
<evidence type="ECO:0000313" key="1">
    <source>
        <dbReference type="EMBL" id="VYT72008.1"/>
    </source>
</evidence>
<reference evidence="1" key="1">
    <citation type="submission" date="2019-11" db="EMBL/GenBank/DDBJ databases">
        <authorList>
            <person name="Feng L."/>
        </authorList>
    </citation>
    <scope>NUCLEOTIDE SEQUENCE</scope>
    <source>
        <strain evidence="1">VrattiLFYP33</strain>
    </source>
</reference>
<dbReference type="RefSeq" id="WP_156704012.1">
    <property type="nucleotide sequence ID" value="NZ_CACRUX010000012.1"/>
</dbReference>